<dbReference type="Pfam" id="PF18885">
    <property type="entry name" value="DUF5648"/>
    <property type="match status" value="1"/>
</dbReference>
<sequence>MGIDPSNLAQTATLTYSEDFDRLTLWDGTAGLDTSGGPQWSIYVTSTGTLPFNQEQQWYVRADQPAGSALASPFSVHDGILSITAAPSDPSQLQELGGQPYTSGMINTFHSFSQTYGYFEMRAELPAGQGFWPAFWLLPEDGSWPPEIDVMEMLGHDPGTLYTTVHSLAPGQTPGNHTVSQGISAVADMSGGYHTYGVDWQPDTLTFYFDGQEIYRTPTPAGLDKPMYMIANLAVGGSWPGDADATTPFPAQMNIDYMRAYQANPGAPAALEPVFHFYDASTGQHFYTASAAERAHLESTQSGYAYQGVGWAAPVSSSATDDVFRFTNPTTGDHFYTTSTAERDGLLSDGSGYHYDGVAFDAYASSAAAGPGALNIERFVNTESGRHYYASSADEISYIEQGHAGSGWIDEGHAFTLHAPTTSMFGM</sequence>
<dbReference type="SUPFAM" id="SSF49899">
    <property type="entry name" value="Concanavalin A-like lectins/glucanases"/>
    <property type="match status" value="1"/>
</dbReference>
<comment type="similarity">
    <text evidence="1">Belongs to the glycosyl hydrolase 16 family.</text>
</comment>
<organism evidence="3 4">
    <name type="scientific">Methylobacterium radiotolerans</name>
    <dbReference type="NCBI Taxonomy" id="31998"/>
    <lineage>
        <taxon>Bacteria</taxon>
        <taxon>Pseudomonadati</taxon>
        <taxon>Pseudomonadota</taxon>
        <taxon>Alphaproteobacteria</taxon>
        <taxon>Hyphomicrobiales</taxon>
        <taxon>Methylobacteriaceae</taxon>
        <taxon>Methylobacterium</taxon>
    </lineage>
</organism>
<dbReference type="InterPro" id="IPR000757">
    <property type="entry name" value="Beta-glucanase-like"/>
</dbReference>
<dbReference type="PANTHER" id="PTHR10963">
    <property type="entry name" value="GLYCOSYL HYDROLASE-RELATED"/>
    <property type="match status" value="1"/>
</dbReference>
<dbReference type="InterPro" id="IPR013320">
    <property type="entry name" value="ConA-like_dom_sf"/>
</dbReference>
<dbReference type="CDD" id="cd08023">
    <property type="entry name" value="GH16_laminarinase_like"/>
    <property type="match status" value="1"/>
</dbReference>
<reference evidence="3 4" key="1">
    <citation type="submission" date="2024-06" db="EMBL/GenBank/DDBJ databases">
        <title>Genomics of switchgrass bacterial isolates.</title>
        <authorList>
            <person name="Shade A."/>
        </authorList>
    </citation>
    <scope>NUCLEOTIDE SEQUENCE [LARGE SCALE GENOMIC DNA]</scope>
    <source>
        <strain evidence="3 4">PvP084</strain>
    </source>
</reference>
<evidence type="ECO:0000313" key="3">
    <source>
        <dbReference type="EMBL" id="MET3869415.1"/>
    </source>
</evidence>
<name>A0ABV2NSY1_9HYPH</name>
<evidence type="ECO:0000256" key="1">
    <source>
        <dbReference type="ARBA" id="ARBA00006865"/>
    </source>
</evidence>
<dbReference type="Pfam" id="PF00722">
    <property type="entry name" value="Glyco_hydro_16"/>
    <property type="match status" value="1"/>
</dbReference>
<dbReference type="PANTHER" id="PTHR10963:SF55">
    <property type="entry name" value="GLYCOSIDE HYDROLASE FAMILY 16 PROTEIN"/>
    <property type="match status" value="1"/>
</dbReference>
<protein>
    <submittedName>
        <fullName evidence="3">Beta-glucanase (GH16 family)</fullName>
    </submittedName>
</protein>
<dbReference type="InterPro" id="IPR043708">
    <property type="entry name" value="DUF5648"/>
</dbReference>
<dbReference type="PROSITE" id="PS51762">
    <property type="entry name" value="GH16_2"/>
    <property type="match status" value="1"/>
</dbReference>
<feature type="domain" description="GH16" evidence="2">
    <location>
        <begin position="1"/>
        <end position="266"/>
    </location>
</feature>
<dbReference type="InterPro" id="IPR050546">
    <property type="entry name" value="Glycosyl_Hydrlase_16"/>
</dbReference>
<dbReference type="Gene3D" id="2.60.120.200">
    <property type="match status" value="1"/>
</dbReference>
<gene>
    <name evidence="3" type="ORF">ABIC20_006793</name>
</gene>
<keyword evidence="4" id="KW-1185">Reference proteome</keyword>
<dbReference type="EMBL" id="JBEPNW010000003">
    <property type="protein sequence ID" value="MET3869415.1"/>
    <property type="molecule type" value="Genomic_DNA"/>
</dbReference>
<comment type="caution">
    <text evidence="3">The sequence shown here is derived from an EMBL/GenBank/DDBJ whole genome shotgun (WGS) entry which is preliminary data.</text>
</comment>
<dbReference type="RefSeq" id="WP_209651260.1">
    <property type="nucleotide sequence ID" value="NZ_JBEPNV010000002.1"/>
</dbReference>
<accession>A0ABV2NSY1</accession>
<proteinExistence type="inferred from homology"/>
<dbReference type="Proteomes" id="UP001549119">
    <property type="component" value="Unassembled WGS sequence"/>
</dbReference>
<evidence type="ECO:0000259" key="2">
    <source>
        <dbReference type="PROSITE" id="PS51762"/>
    </source>
</evidence>
<evidence type="ECO:0000313" key="4">
    <source>
        <dbReference type="Proteomes" id="UP001549119"/>
    </source>
</evidence>